<dbReference type="Pfam" id="PF00270">
    <property type="entry name" value="DEAD"/>
    <property type="match status" value="1"/>
</dbReference>
<accession>A0A0N4V8U4</accession>
<dbReference type="InterPro" id="IPR011545">
    <property type="entry name" value="DEAD/DEAH_box_helicase_dom"/>
</dbReference>
<comment type="domain">
    <text evidence="6">The Q motif is unique to and characteristic of the DEAD box family of RNA helicases and controls ATP binding and hydrolysis.</text>
</comment>
<dbReference type="PROSITE" id="PS51194">
    <property type="entry name" value="HELICASE_CTER"/>
    <property type="match status" value="1"/>
</dbReference>
<keyword evidence="11" id="KW-1185">Reference proteome</keyword>
<gene>
    <name evidence="10" type="ORF">EVEC_LOCUS6358</name>
</gene>
<dbReference type="InterPro" id="IPR036282">
    <property type="entry name" value="Glutathione-S-Trfase_C_sf"/>
</dbReference>
<comment type="similarity">
    <text evidence="1">Belongs to the metaxin family.</text>
</comment>
<evidence type="ECO:0000256" key="2">
    <source>
        <dbReference type="ARBA" id="ARBA00022741"/>
    </source>
</evidence>
<dbReference type="Pfam" id="PF10568">
    <property type="entry name" value="Tom37"/>
    <property type="match status" value="1"/>
</dbReference>
<feature type="region of interest" description="Disordered" evidence="7">
    <location>
        <begin position="1"/>
        <end position="29"/>
    </location>
</feature>
<keyword evidence="6" id="KW-0347">Helicase</keyword>
<dbReference type="Gene3D" id="3.40.50.300">
    <property type="entry name" value="P-loop containing nucleotide triphosphate hydrolases"/>
    <property type="match status" value="2"/>
</dbReference>
<dbReference type="EMBL" id="UXUI01008479">
    <property type="protein sequence ID" value="VDD91607.1"/>
    <property type="molecule type" value="Genomic_DNA"/>
</dbReference>
<dbReference type="SUPFAM" id="SSF52540">
    <property type="entry name" value="P-loop containing nucleoside triphosphate hydrolases"/>
    <property type="match status" value="1"/>
</dbReference>
<dbReference type="PANTHER" id="PTHR24031">
    <property type="entry name" value="RNA HELICASE"/>
    <property type="match status" value="1"/>
</dbReference>
<evidence type="ECO:0000313" key="11">
    <source>
        <dbReference type="Proteomes" id="UP000274131"/>
    </source>
</evidence>
<keyword evidence="2 6" id="KW-0547">Nucleotide-binding</keyword>
<feature type="compositionally biased region" description="Basic residues" evidence="7">
    <location>
        <begin position="1"/>
        <end position="13"/>
    </location>
</feature>
<dbReference type="GO" id="GO:0003724">
    <property type="term" value="F:RNA helicase activity"/>
    <property type="evidence" value="ECO:0007669"/>
    <property type="project" value="UniProtKB-EC"/>
</dbReference>
<protein>
    <recommendedName>
        <fullName evidence="6">ATP-dependent RNA helicase</fullName>
        <ecNumber evidence="6">3.6.4.13</ecNumber>
    </recommendedName>
</protein>
<reference evidence="10 11" key="2">
    <citation type="submission" date="2018-10" db="EMBL/GenBank/DDBJ databases">
        <authorList>
            <consortium name="Pathogen Informatics"/>
        </authorList>
    </citation>
    <scope>NUCLEOTIDE SEQUENCE [LARGE SCALE GENOMIC DNA]</scope>
</reference>
<dbReference type="WBParaSite" id="EVEC_0000681001-mRNA-1">
    <property type="protein sequence ID" value="EVEC_0000681001-mRNA-1"/>
    <property type="gene ID" value="EVEC_0000681001"/>
</dbReference>
<evidence type="ECO:0000259" key="8">
    <source>
        <dbReference type="PROSITE" id="PS51192"/>
    </source>
</evidence>
<keyword evidence="3 6" id="KW-0378">Hydrolase</keyword>
<dbReference type="CDD" id="cd03211">
    <property type="entry name" value="GST_C_Metaxin2"/>
    <property type="match status" value="1"/>
</dbReference>
<dbReference type="GO" id="GO:0016787">
    <property type="term" value="F:hydrolase activity"/>
    <property type="evidence" value="ECO:0007669"/>
    <property type="project" value="UniProtKB-KW"/>
</dbReference>
<dbReference type="OrthoDB" id="198787at2759"/>
<comment type="function">
    <text evidence="6">RNA helicase.</text>
</comment>
<dbReference type="GO" id="GO:0001401">
    <property type="term" value="C:SAM complex"/>
    <property type="evidence" value="ECO:0007669"/>
    <property type="project" value="InterPro"/>
</dbReference>
<dbReference type="STRING" id="51028.A0A0N4V8U4"/>
<dbReference type="Pfam" id="PF00271">
    <property type="entry name" value="Helicase_C"/>
    <property type="match status" value="1"/>
</dbReference>
<dbReference type="InterPro" id="IPR014001">
    <property type="entry name" value="Helicase_ATP-bd"/>
</dbReference>
<keyword evidence="4 6" id="KW-0067">ATP-binding</keyword>
<dbReference type="Pfam" id="PF17171">
    <property type="entry name" value="GST_C_6"/>
    <property type="match status" value="1"/>
</dbReference>
<evidence type="ECO:0000313" key="10">
    <source>
        <dbReference type="EMBL" id="VDD91607.1"/>
    </source>
</evidence>
<proteinExistence type="inferred from homology"/>
<dbReference type="SMART" id="SM00487">
    <property type="entry name" value="DEXDc"/>
    <property type="match status" value="1"/>
</dbReference>
<dbReference type="GO" id="GO:0003723">
    <property type="term" value="F:RNA binding"/>
    <property type="evidence" value="ECO:0007669"/>
    <property type="project" value="UniProtKB-UniRule"/>
</dbReference>
<feature type="domain" description="Helicase ATP-binding" evidence="8">
    <location>
        <begin position="131"/>
        <end position="317"/>
    </location>
</feature>
<dbReference type="GO" id="GO:0005524">
    <property type="term" value="F:ATP binding"/>
    <property type="evidence" value="ECO:0007669"/>
    <property type="project" value="UniProtKB-UniRule"/>
</dbReference>
<feature type="compositionally biased region" description="Low complexity" evidence="7">
    <location>
        <begin position="15"/>
        <end position="29"/>
    </location>
</feature>
<evidence type="ECO:0000256" key="1">
    <source>
        <dbReference type="ARBA" id="ARBA00009170"/>
    </source>
</evidence>
<feature type="domain" description="Helicase C-terminal" evidence="9">
    <location>
        <begin position="360"/>
        <end position="513"/>
    </location>
</feature>
<evidence type="ECO:0000256" key="7">
    <source>
        <dbReference type="SAM" id="MobiDB-lite"/>
    </source>
</evidence>
<reference evidence="12" key="1">
    <citation type="submission" date="2017-02" db="UniProtKB">
        <authorList>
            <consortium name="WormBaseParasite"/>
        </authorList>
    </citation>
    <scope>IDENTIFICATION</scope>
</reference>
<evidence type="ECO:0000259" key="9">
    <source>
        <dbReference type="PROSITE" id="PS51194"/>
    </source>
</evidence>
<dbReference type="InterPro" id="IPR033468">
    <property type="entry name" value="Metaxin_GST"/>
</dbReference>
<keyword evidence="5 6" id="KW-0694">RNA-binding</keyword>
<evidence type="ECO:0000256" key="5">
    <source>
        <dbReference type="ARBA" id="ARBA00022884"/>
    </source>
</evidence>
<evidence type="ECO:0000256" key="3">
    <source>
        <dbReference type="ARBA" id="ARBA00022801"/>
    </source>
</evidence>
<evidence type="ECO:0000256" key="4">
    <source>
        <dbReference type="ARBA" id="ARBA00022840"/>
    </source>
</evidence>
<name>A0A0N4V8U4_ENTVE</name>
<dbReference type="Proteomes" id="UP000274131">
    <property type="component" value="Unassembled WGS sequence"/>
</dbReference>
<organism evidence="12">
    <name type="scientific">Enterobius vermicularis</name>
    <name type="common">Human pinworm</name>
    <dbReference type="NCBI Taxonomy" id="51028"/>
    <lineage>
        <taxon>Eukaryota</taxon>
        <taxon>Metazoa</taxon>
        <taxon>Ecdysozoa</taxon>
        <taxon>Nematoda</taxon>
        <taxon>Chromadorea</taxon>
        <taxon>Rhabditida</taxon>
        <taxon>Spirurina</taxon>
        <taxon>Oxyuridomorpha</taxon>
        <taxon>Oxyuroidea</taxon>
        <taxon>Oxyuridae</taxon>
        <taxon>Enterobius</taxon>
    </lineage>
</organism>
<comment type="similarity">
    <text evidence="6">Belongs to the DEAD box helicase family.</text>
</comment>
<sequence>MGDKSLKRKRRRNYSSGSGSSESDSDVEAAASKADLSEYIVRVDDEGNVTRVKRGEKLTFDGALSTTRKEEDEVQKSYKVLGEETFVDLKKLSVTSKWVAAGATFPADLTDENLVELDEVSGLHPLLREAVRKNVSRWDLAISAPTGSGKTLCYVIPIVNALTCWVPSCGVYALIVAPVQSLVVQIEREFERFNCFGIPTATLSGSSDPAVERRQLGNAVVVFSTPGRLIDHLLDPDSKFDLTSLRYLVIDEADRMQQNARLEWLDTVEKAAKTGKVWNSLDSVYKARYLQKILVSATLSRDVEKLHVWCLRYPKLFRATKFSACEVEKGTESEINADIGAVIVPSSLKHKLIVTVSTMKPLAVYSEISNNPDWQKILIFVNSRLASQRLTKVLQLLGAGSFQVEELSANLFGRRRLKVLRRFAKGNTRVLISSDVLSRGIDVQNIDVVFNYDKPQNERLFVHRVGRTARCGKEGAAVSVVLPDEKLAFDKMYQSLSGAKDSESMVFNKPKEGPLLDKYRAALETLKKSVEVKEKKYAECLAARAFLRMADLKYHLEERANAEFMSPNGKLPFLRLKGTGNNEAIFSEFLCIVDMASKKGVRLTAGFVDAELADMKAHIAMIEEMLKTAEIYIVWADEKTYSRTTCERYGSVFSWPLNYILPILKRREMLAYLKALGWDKKPEEFVIDSADRCFKSLSAKLGQNKYFMGEFPTQLDALAFGHLYTILTTEIPNMGLVNSLRKFSNLIEFCRRVEHEYFSCQ</sequence>
<dbReference type="InterPro" id="IPR019564">
    <property type="entry name" value="Sam37/metaxin_N"/>
</dbReference>
<dbReference type="AlphaFoldDB" id="A0A0N4V8U4"/>
<evidence type="ECO:0000313" key="12">
    <source>
        <dbReference type="WBParaSite" id="EVEC_0000681001-mRNA-1"/>
    </source>
</evidence>
<dbReference type="SMART" id="SM00490">
    <property type="entry name" value="HELICc"/>
    <property type="match status" value="1"/>
</dbReference>
<evidence type="ECO:0000256" key="6">
    <source>
        <dbReference type="RuleBase" id="RU365068"/>
    </source>
</evidence>
<dbReference type="InterPro" id="IPR001650">
    <property type="entry name" value="Helicase_C-like"/>
</dbReference>
<dbReference type="InterPro" id="IPR027417">
    <property type="entry name" value="P-loop_NTPase"/>
</dbReference>
<dbReference type="PROSITE" id="PS51192">
    <property type="entry name" value="HELICASE_ATP_BIND_1"/>
    <property type="match status" value="1"/>
</dbReference>
<dbReference type="SUPFAM" id="SSF47616">
    <property type="entry name" value="GST C-terminal domain-like"/>
    <property type="match status" value="1"/>
</dbReference>
<dbReference type="CDD" id="cd18787">
    <property type="entry name" value="SF2_C_DEAD"/>
    <property type="match status" value="1"/>
</dbReference>
<comment type="catalytic activity">
    <reaction evidence="6">
        <text>ATP + H2O = ADP + phosphate + H(+)</text>
        <dbReference type="Rhea" id="RHEA:13065"/>
        <dbReference type="ChEBI" id="CHEBI:15377"/>
        <dbReference type="ChEBI" id="CHEBI:15378"/>
        <dbReference type="ChEBI" id="CHEBI:30616"/>
        <dbReference type="ChEBI" id="CHEBI:43474"/>
        <dbReference type="ChEBI" id="CHEBI:456216"/>
        <dbReference type="EC" id="3.6.4.13"/>
    </reaction>
</comment>
<dbReference type="Gene3D" id="1.20.1050.10">
    <property type="match status" value="1"/>
</dbReference>
<dbReference type="EC" id="3.6.4.13" evidence="6"/>